<feature type="transmembrane region" description="Helical" evidence="8">
    <location>
        <begin position="118"/>
        <end position="139"/>
    </location>
</feature>
<dbReference type="CDD" id="cd17321">
    <property type="entry name" value="MFS_MMR_MDR_like"/>
    <property type="match status" value="1"/>
</dbReference>
<feature type="transmembrane region" description="Helical" evidence="8">
    <location>
        <begin position="377"/>
        <end position="400"/>
    </location>
</feature>
<dbReference type="RefSeq" id="WP_144322857.1">
    <property type="nucleotide sequence ID" value="NZ_CP040916.1"/>
</dbReference>
<dbReference type="PANTHER" id="PTHR42718">
    <property type="entry name" value="MAJOR FACILITATOR SUPERFAMILY MULTIDRUG TRANSPORTER MFSC"/>
    <property type="match status" value="1"/>
</dbReference>
<dbReference type="PROSITE" id="PS50850">
    <property type="entry name" value="MFS"/>
    <property type="match status" value="1"/>
</dbReference>
<dbReference type="InterPro" id="IPR004638">
    <property type="entry name" value="EmrB-like"/>
</dbReference>
<evidence type="ECO:0000256" key="4">
    <source>
        <dbReference type="ARBA" id="ARBA00022692"/>
    </source>
</evidence>
<evidence type="ECO:0000256" key="8">
    <source>
        <dbReference type="SAM" id="Phobius"/>
    </source>
</evidence>
<feature type="transmembrane region" description="Helical" evidence="8">
    <location>
        <begin position="421"/>
        <end position="439"/>
    </location>
</feature>
<dbReference type="InterPro" id="IPR011701">
    <property type="entry name" value="MFS"/>
</dbReference>
<feature type="transmembrane region" description="Helical" evidence="8">
    <location>
        <begin position="282"/>
        <end position="301"/>
    </location>
</feature>
<evidence type="ECO:0000259" key="9">
    <source>
        <dbReference type="PROSITE" id="PS50850"/>
    </source>
</evidence>
<dbReference type="PANTHER" id="PTHR42718:SF42">
    <property type="entry name" value="EXPORT PROTEIN"/>
    <property type="match status" value="1"/>
</dbReference>
<evidence type="ECO:0000313" key="11">
    <source>
        <dbReference type="Proteomes" id="UP000316806"/>
    </source>
</evidence>
<feature type="transmembrane region" description="Helical" evidence="8">
    <location>
        <begin position="313"/>
        <end position="333"/>
    </location>
</feature>
<feature type="transmembrane region" description="Helical" evidence="8">
    <location>
        <begin position="241"/>
        <end position="261"/>
    </location>
</feature>
<evidence type="ECO:0000256" key="1">
    <source>
        <dbReference type="ARBA" id="ARBA00004651"/>
    </source>
</evidence>
<feature type="transmembrane region" description="Helical" evidence="8">
    <location>
        <begin position="213"/>
        <end position="235"/>
    </location>
</feature>
<dbReference type="GO" id="GO:0022857">
    <property type="term" value="F:transmembrane transporter activity"/>
    <property type="evidence" value="ECO:0007669"/>
    <property type="project" value="InterPro"/>
</dbReference>
<organism evidence="10 11">
    <name type="scientific">Streptomyces spectabilis</name>
    <dbReference type="NCBI Taxonomy" id="68270"/>
    <lineage>
        <taxon>Bacteria</taxon>
        <taxon>Bacillati</taxon>
        <taxon>Actinomycetota</taxon>
        <taxon>Actinomycetes</taxon>
        <taxon>Kitasatosporales</taxon>
        <taxon>Streptomycetaceae</taxon>
        <taxon>Streptomyces</taxon>
    </lineage>
</organism>
<dbReference type="SUPFAM" id="SSF103473">
    <property type="entry name" value="MFS general substrate transporter"/>
    <property type="match status" value="1"/>
</dbReference>
<keyword evidence="4 8" id="KW-0812">Transmembrane</keyword>
<dbReference type="Pfam" id="PF07690">
    <property type="entry name" value="MFS_1"/>
    <property type="match status" value="1"/>
</dbReference>
<feature type="transmembrane region" description="Helical" evidence="8">
    <location>
        <begin position="345"/>
        <end position="365"/>
    </location>
</feature>
<sequence length="515" mass="51746">MTTSSSPVSSAADNAGVALASPRGRWVLACAVLASGMAMLDGTVVNVALPTLGRDLDASISSLQWVVNAYMLTLSALLLLGGALGDRIGRRRTLVIGVVWFALASALCGLAQDAGTLIAARALQGVGGALLTPGSLALVRSSFRPDDQAKAVGAWSGLGGVAGALGPFLGGWLIDGPGWRWIFLINIPLAAVVLLAARHVPESRDEHAAAQRFDVLGAVLAALFLAGVSFALIGASGDASAAAGVLPGLGGLLAGAAFLAVERRRRDPMLPLGLFRSGLFSAANVMTLCLYAAIGGILFLLPVQLQTTLGYDALQAGTATLPITVLMLLLSASAGDLARRVGPRLPLTLGPLIAAAGVLLMLRIGPGSSYAADVLPAVVVLGVGMSVFVAPLTATVLASVDASRAGLASGVNNTAARIAQLLVVAALPLAVGLTGTAYADPDALDTAFGKAAWGCAGLFVLAALAAVAFIRPRPDDWHAESGNEPHCRANVAVSAPPLEPGVCGGEGGEGGRRAV</sequence>
<dbReference type="EMBL" id="CP040916">
    <property type="protein sequence ID" value="QDQ15655.1"/>
    <property type="molecule type" value="Genomic_DNA"/>
</dbReference>
<name>A0A516RJ58_STRST</name>
<comment type="subcellular location">
    <subcellularLocation>
        <location evidence="1">Cell membrane</location>
        <topology evidence="1">Multi-pass membrane protein</topology>
    </subcellularLocation>
</comment>
<reference evidence="10 11" key="1">
    <citation type="journal article" date="2019" name="J. Ind. Microbiol. Biotechnol.">
        <title>The complete genomic sequence of Streptomyces spectabilis NRRL-2792 and identification of secondary metabolite biosynthetic gene clusters.</title>
        <authorList>
            <person name="Sinha A."/>
            <person name="Phillips-Salemka S."/>
            <person name="Niraula T.A."/>
            <person name="Short K.A."/>
            <person name="Niraula N.P."/>
        </authorList>
    </citation>
    <scope>NUCLEOTIDE SEQUENCE [LARGE SCALE GENOMIC DNA]</scope>
    <source>
        <strain evidence="10 11">NRRL 2792</strain>
    </source>
</reference>
<dbReference type="NCBIfam" id="TIGR00711">
    <property type="entry name" value="efflux_EmrB"/>
    <property type="match status" value="1"/>
</dbReference>
<dbReference type="GO" id="GO:0046677">
    <property type="term" value="P:response to antibiotic"/>
    <property type="evidence" value="ECO:0007669"/>
    <property type="project" value="UniProtKB-KW"/>
</dbReference>
<evidence type="ECO:0000256" key="2">
    <source>
        <dbReference type="ARBA" id="ARBA00022448"/>
    </source>
</evidence>
<feature type="transmembrane region" description="Helical" evidence="8">
    <location>
        <begin position="93"/>
        <end position="112"/>
    </location>
</feature>
<gene>
    <name evidence="10" type="ORF">FH965_38110</name>
</gene>
<evidence type="ECO:0000256" key="3">
    <source>
        <dbReference type="ARBA" id="ARBA00022475"/>
    </source>
</evidence>
<keyword evidence="2" id="KW-0813">Transport</keyword>
<evidence type="ECO:0000313" key="10">
    <source>
        <dbReference type="EMBL" id="QDQ15655.1"/>
    </source>
</evidence>
<feature type="transmembrane region" description="Helical" evidence="8">
    <location>
        <begin position="65"/>
        <end position="84"/>
    </location>
</feature>
<dbReference type="AlphaFoldDB" id="A0A516RJ58"/>
<feature type="domain" description="Major facilitator superfamily (MFS) profile" evidence="9">
    <location>
        <begin position="27"/>
        <end position="475"/>
    </location>
</feature>
<dbReference type="Proteomes" id="UP000316806">
    <property type="component" value="Chromosome"/>
</dbReference>
<protein>
    <submittedName>
        <fullName evidence="10">MFS transporter</fullName>
    </submittedName>
</protein>
<proteinExistence type="predicted"/>
<feature type="transmembrane region" description="Helical" evidence="8">
    <location>
        <begin position="451"/>
        <end position="470"/>
    </location>
</feature>
<dbReference type="Gene3D" id="1.20.1250.20">
    <property type="entry name" value="MFS general substrate transporter like domains"/>
    <property type="match status" value="1"/>
</dbReference>
<accession>A0A516RJ58</accession>
<feature type="transmembrane region" description="Helical" evidence="8">
    <location>
        <begin position="180"/>
        <end position="201"/>
    </location>
</feature>
<dbReference type="GO" id="GO:0005886">
    <property type="term" value="C:plasma membrane"/>
    <property type="evidence" value="ECO:0007669"/>
    <property type="project" value="UniProtKB-SubCell"/>
</dbReference>
<evidence type="ECO:0000256" key="5">
    <source>
        <dbReference type="ARBA" id="ARBA00022989"/>
    </source>
</evidence>
<evidence type="ECO:0000256" key="7">
    <source>
        <dbReference type="ARBA" id="ARBA00023251"/>
    </source>
</evidence>
<keyword evidence="6 8" id="KW-0472">Membrane</keyword>
<feature type="transmembrane region" description="Helical" evidence="8">
    <location>
        <begin position="151"/>
        <end position="174"/>
    </location>
</feature>
<dbReference type="Gene3D" id="1.20.1720.10">
    <property type="entry name" value="Multidrug resistance protein D"/>
    <property type="match status" value="1"/>
</dbReference>
<keyword evidence="3" id="KW-1003">Cell membrane</keyword>
<evidence type="ECO:0000256" key="6">
    <source>
        <dbReference type="ARBA" id="ARBA00023136"/>
    </source>
</evidence>
<dbReference type="InterPro" id="IPR036259">
    <property type="entry name" value="MFS_trans_sf"/>
</dbReference>
<keyword evidence="7" id="KW-0046">Antibiotic resistance</keyword>
<feature type="transmembrane region" description="Helical" evidence="8">
    <location>
        <begin position="26"/>
        <end position="45"/>
    </location>
</feature>
<keyword evidence="5 8" id="KW-1133">Transmembrane helix</keyword>
<dbReference type="InterPro" id="IPR020846">
    <property type="entry name" value="MFS_dom"/>
</dbReference>